<evidence type="ECO:0000256" key="5">
    <source>
        <dbReference type="ARBA" id="ARBA00023006"/>
    </source>
</evidence>
<reference evidence="10 11" key="1">
    <citation type="submission" date="2016-11" db="EMBL/GenBank/DDBJ databases">
        <authorList>
            <person name="Jaros S."/>
            <person name="Januszkiewicz K."/>
            <person name="Wedrychowicz H."/>
        </authorList>
    </citation>
    <scope>NUCLEOTIDE SEQUENCE [LARGE SCALE GENOMIC DNA]</scope>
</reference>
<evidence type="ECO:0000256" key="3">
    <source>
        <dbReference type="ARBA" id="ARBA00022448"/>
    </source>
</evidence>
<dbReference type="GO" id="GO:0000422">
    <property type="term" value="P:autophagy of mitochondrion"/>
    <property type="evidence" value="ECO:0007669"/>
    <property type="project" value="TreeGrafter"/>
</dbReference>
<dbReference type="GO" id="GO:0015031">
    <property type="term" value="P:protein transport"/>
    <property type="evidence" value="ECO:0007669"/>
    <property type="project" value="UniProtKB-UniRule"/>
</dbReference>
<evidence type="ECO:0000259" key="9">
    <source>
        <dbReference type="Pfam" id="PF16420"/>
    </source>
</evidence>
<dbReference type="InterPro" id="IPR045886">
    <property type="entry name" value="ThiF/MoeB/HesA"/>
</dbReference>
<dbReference type="PANTHER" id="PTHR10953">
    <property type="entry name" value="UBIQUITIN-ACTIVATING ENZYME E1"/>
    <property type="match status" value="1"/>
</dbReference>
<dbReference type="STRING" id="796604.A0A2X0PG96"/>
<dbReference type="EMBL" id="FQNC01000088">
    <property type="protein sequence ID" value="SGZ27785.1"/>
    <property type="molecule type" value="Genomic_DNA"/>
</dbReference>
<dbReference type="NCBIfam" id="TIGR01381">
    <property type="entry name" value="E1_like_apg7"/>
    <property type="match status" value="1"/>
</dbReference>
<gene>
    <name evidence="10" type="primary">BQ5605_C026g10188</name>
    <name evidence="10" type="ORF">BQ5605_C026G10188</name>
</gene>
<feature type="domain" description="Ubiquitin-like modifier-activating enzyme Atg7 N-terminal" evidence="9">
    <location>
        <begin position="7"/>
        <end position="316"/>
    </location>
</feature>
<dbReference type="InterPro" id="IPR032197">
    <property type="entry name" value="Atg7_N"/>
</dbReference>
<dbReference type="GO" id="GO:0006995">
    <property type="term" value="P:cellular response to nitrogen starvation"/>
    <property type="evidence" value="ECO:0007669"/>
    <property type="project" value="TreeGrafter"/>
</dbReference>
<keyword evidence="3 7" id="KW-0813">Transport</keyword>
<comment type="function">
    <text evidence="7">E1-like activating enzyme involved in the 2 ubiquitin-like systems required for cytoplasm to vacuole transport (Cvt) and autophagy. Activates ATG12 for its conjugation with ATG5 and ATG8 for its conjugation with phosphatidylethanolamine. Both systems are needed for the ATG8 association to Cvt vesicles and autophagosomes membranes. Autophagy is essential for maintenance of amino acid levels and protein synthesis under nitrogen starvation. Required for selective autophagic degradation of the nucleus (nucleophagy) as well as for mitophagy which contributes to regulate mitochondrial quantity and quality by eliminating the mitochondria to a basal level to fulfill cellular energy requirements and preventing excess ROS production.</text>
</comment>
<dbReference type="FunFam" id="3.40.50.720:FF:000243">
    <property type="entry name" value="Ubiquitin-like modifier-activating enzyme ATG7"/>
    <property type="match status" value="1"/>
</dbReference>
<dbReference type="Proteomes" id="UP000249464">
    <property type="component" value="Unassembled WGS sequence"/>
</dbReference>
<evidence type="ECO:0000256" key="4">
    <source>
        <dbReference type="ARBA" id="ARBA00022927"/>
    </source>
</evidence>
<keyword evidence="4 7" id="KW-0653">Protein transport</keyword>
<accession>A0A2X0PG96</accession>
<evidence type="ECO:0000313" key="10">
    <source>
        <dbReference type="EMBL" id="SGZ27785.1"/>
    </source>
</evidence>
<evidence type="ECO:0000256" key="6">
    <source>
        <dbReference type="PIRSR" id="PIRSR606285-1"/>
    </source>
</evidence>
<comment type="subcellular location">
    <subcellularLocation>
        <location evidence="7">Cytoplasm</location>
    </subcellularLocation>
    <subcellularLocation>
        <location evidence="7">Preautophagosomal structure</location>
    </subcellularLocation>
</comment>
<dbReference type="AlphaFoldDB" id="A0A2X0PG96"/>
<dbReference type="GO" id="GO:0000407">
    <property type="term" value="C:phagophore assembly site"/>
    <property type="evidence" value="ECO:0007669"/>
    <property type="project" value="UniProtKB-SubCell"/>
</dbReference>
<evidence type="ECO:0000256" key="2">
    <source>
        <dbReference type="ARBA" id="ARBA00017647"/>
    </source>
</evidence>
<dbReference type="Gene3D" id="3.40.140.100">
    <property type="entry name" value="Ubiquitin-like modifier-activating enzyme ATG7 C-terminal domain"/>
    <property type="match status" value="1"/>
</dbReference>
<keyword evidence="11" id="KW-1185">Reference proteome</keyword>
<dbReference type="InterPro" id="IPR042522">
    <property type="entry name" value="Atg7_N_1"/>
</dbReference>
<sequence>MTSPTPLQFAPFSSSITPAFWQELTRLKLHVLQLSDAPVDVYASYGKGRTVQDRLTGQHVALTRALELDASGLGTKSPPSQTSADNVVLTGRLRNLNTIEEFKNSDKAAMLDQLGKEIWQRMNSGGVAPTESELNPFLMITFADLKKYRYYHWCAFPALLQKPAWEVSGDWEDYPHDQFTNDAFVCISKLDLSALESASFQLAKVIEGQEGHTLAPISQATEFFKGVLPNERKLIFTDPSSHPNAVGWPVRNVLTYLARAHHVTSIRLISVRESSLRTVFISIPAPVPSTRPSVIGWEKNDKLKLAPRVADLAPLMDPTKLADQAVDLNLQLMRWRILPALNLDKIKHTKVLLLGAGTLGCYVARTLMAWGVRKITLVDSSTVSFSNPVRQPLFEFEDSLNGGKPKAQAAADSLKRIYPGVDATGVSLSIPMPGHPIPPALQEKSKKDVAVLEQLIDGHDVVYLLMDSRESRWLPTLIGASKQKLVMNVALGFDTFLVMRHGVPSFRPPAEPAAPAQPGQPYRGQLGCYYCNDIVAPMDSLTDRTLDQMCTVTRPGIASIASATAVELMVSLLQHPQGARAPSDVSISANATTTAEPGENGGEGSCLGVVPHQIRGYLSRFENLKITGQAYDKCTGCSRHVSSTRKVITFRLENLMSTSIFRQVIEAYGKEGFAMLVQAFEDAKYLERLTGLDKIEEETERMMEGMEEWDEEVEVVEPEI</sequence>
<dbReference type="InterPro" id="IPR042523">
    <property type="entry name" value="Atg7_N_2"/>
</dbReference>
<dbReference type="InterPro" id="IPR035985">
    <property type="entry name" value="Ubiquitin-activating_enz"/>
</dbReference>
<dbReference type="GO" id="GO:0034727">
    <property type="term" value="P:piecemeal microautophagy of the nucleus"/>
    <property type="evidence" value="ECO:0007669"/>
    <property type="project" value="TreeGrafter"/>
</dbReference>
<dbReference type="Gene3D" id="3.40.140.70">
    <property type="entry name" value="Ubiquitin-like modifier-activating enzyme ATG7 N-terminal domain"/>
    <property type="match status" value="1"/>
</dbReference>
<evidence type="ECO:0000259" key="8">
    <source>
        <dbReference type="Pfam" id="PF00899"/>
    </source>
</evidence>
<dbReference type="PANTHER" id="PTHR10953:SF3">
    <property type="entry name" value="UBIQUITIN-LIKE MODIFIER-ACTIVATING ENZYME ATG7"/>
    <property type="match status" value="1"/>
</dbReference>
<dbReference type="GO" id="GO:0000045">
    <property type="term" value="P:autophagosome assembly"/>
    <property type="evidence" value="ECO:0007669"/>
    <property type="project" value="TreeGrafter"/>
</dbReference>
<dbReference type="GO" id="GO:0019779">
    <property type="term" value="F:Atg8 activating enzyme activity"/>
    <property type="evidence" value="ECO:0007669"/>
    <property type="project" value="TreeGrafter"/>
</dbReference>
<evidence type="ECO:0000256" key="1">
    <source>
        <dbReference type="ARBA" id="ARBA00010931"/>
    </source>
</evidence>
<dbReference type="GO" id="GO:0019778">
    <property type="term" value="F:Atg12 activating enzyme activity"/>
    <property type="evidence" value="ECO:0007669"/>
    <property type="project" value="TreeGrafter"/>
</dbReference>
<dbReference type="InterPro" id="IPR000594">
    <property type="entry name" value="ThiF_NAD_FAD-bd"/>
</dbReference>
<protein>
    <recommendedName>
        <fullName evidence="2 7">Ubiquitin-like modifier-activating enzyme ATG7</fullName>
    </recommendedName>
    <alternativeName>
        <fullName evidence="7">Autophagy-related protein 7</fullName>
    </alternativeName>
</protein>
<comment type="similarity">
    <text evidence="1 7">Belongs to the ATG7 family.</text>
</comment>
<dbReference type="Pfam" id="PF00899">
    <property type="entry name" value="ThiF"/>
    <property type="match status" value="1"/>
</dbReference>
<keyword evidence="7" id="KW-0833">Ubl conjugation pathway</keyword>
<dbReference type="Gene3D" id="3.40.50.720">
    <property type="entry name" value="NAD(P)-binding Rossmann-like Domain"/>
    <property type="match status" value="1"/>
</dbReference>
<evidence type="ECO:0000313" key="11">
    <source>
        <dbReference type="Proteomes" id="UP000249464"/>
    </source>
</evidence>
<keyword evidence="5 7" id="KW-0072">Autophagy</keyword>
<name>A0A2X0PG96_9BASI</name>
<dbReference type="InterPro" id="IPR006285">
    <property type="entry name" value="Atg7"/>
</dbReference>
<keyword evidence="7" id="KW-0963">Cytoplasm</keyword>
<feature type="domain" description="THIF-type NAD/FAD binding fold" evidence="8">
    <location>
        <begin position="331"/>
        <end position="581"/>
    </location>
</feature>
<dbReference type="Pfam" id="PF16420">
    <property type="entry name" value="ATG7_N"/>
    <property type="match status" value="1"/>
</dbReference>
<evidence type="ECO:0000256" key="7">
    <source>
        <dbReference type="RuleBase" id="RU366022"/>
    </source>
</evidence>
<dbReference type="SUPFAM" id="SSF69572">
    <property type="entry name" value="Activating enzymes of the ubiquitin-like proteins"/>
    <property type="match status" value="1"/>
</dbReference>
<dbReference type="CDD" id="cd01486">
    <property type="entry name" value="Apg7"/>
    <property type="match status" value="1"/>
</dbReference>
<proteinExistence type="inferred from homology"/>
<feature type="active site" description="Glycyl thioester intermediate" evidence="6">
    <location>
        <position position="550"/>
    </location>
</feature>
<dbReference type="GO" id="GO:0032446">
    <property type="term" value="P:protein modification by small protein conjugation"/>
    <property type="evidence" value="ECO:0007669"/>
    <property type="project" value="TreeGrafter"/>
</dbReference>
<organism evidence="10 11">
    <name type="scientific">Microbotryum silenes-dioicae</name>
    <dbReference type="NCBI Taxonomy" id="796604"/>
    <lineage>
        <taxon>Eukaryota</taxon>
        <taxon>Fungi</taxon>
        <taxon>Dikarya</taxon>
        <taxon>Basidiomycota</taxon>
        <taxon>Pucciniomycotina</taxon>
        <taxon>Microbotryomycetes</taxon>
        <taxon>Microbotryales</taxon>
        <taxon>Microbotryaceae</taxon>
        <taxon>Microbotryum</taxon>
    </lineage>
</organism>
<comment type="subunit">
    <text evidence="7">Homodimer.</text>
</comment>